<dbReference type="GO" id="GO:0005886">
    <property type="term" value="C:plasma membrane"/>
    <property type="evidence" value="ECO:0007669"/>
    <property type="project" value="UniProtKB-SubCell"/>
</dbReference>
<evidence type="ECO:0000256" key="3">
    <source>
        <dbReference type="ARBA" id="ARBA00022692"/>
    </source>
</evidence>
<evidence type="ECO:0000313" key="9">
    <source>
        <dbReference type="Proteomes" id="UP000051581"/>
    </source>
</evidence>
<dbReference type="Pfam" id="PF02588">
    <property type="entry name" value="YitT_membrane"/>
    <property type="match status" value="1"/>
</dbReference>
<dbReference type="PIRSF" id="PIRSF006483">
    <property type="entry name" value="Membrane_protein_YitT"/>
    <property type="match status" value="1"/>
</dbReference>
<feature type="transmembrane region" description="Helical" evidence="6">
    <location>
        <begin position="101"/>
        <end position="119"/>
    </location>
</feature>
<dbReference type="PANTHER" id="PTHR33545:SF5">
    <property type="entry name" value="UPF0750 MEMBRANE PROTEIN YITT"/>
    <property type="match status" value="1"/>
</dbReference>
<evidence type="ECO:0000256" key="5">
    <source>
        <dbReference type="ARBA" id="ARBA00023136"/>
    </source>
</evidence>
<keyword evidence="4 6" id="KW-1133">Transmembrane helix</keyword>
<keyword evidence="3 6" id="KW-0812">Transmembrane</keyword>
<reference evidence="8 9" key="1">
    <citation type="journal article" date="2015" name="Genome Announc.">
        <title>Expanding the biotechnology potential of lactobacilli through comparative genomics of 213 strains and associated genera.</title>
        <authorList>
            <person name="Sun Z."/>
            <person name="Harris H.M."/>
            <person name="McCann A."/>
            <person name="Guo C."/>
            <person name="Argimon S."/>
            <person name="Zhang W."/>
            <person name="Yang X."/>
            <person name="Jeffery I.B."/>
            <person name="Cooney J.C."/>
            <person name="Kagawa T.F."/>
            <person name="Liu W."/>
            <person name="Song Y."/>
            <person name="Salvetti E."/>
            <person name="Wrobel A."/>
            <person name="Rasinkangas P."/>
            <person name="Parkhill J."/>
            <person name="Rea M.C."/>
            <person name="O'Sullivan O."/>
            <person name="Ritari J."/>
            <person name="Douillard F.P."/>
            <person name="Paul Ross R."/>
            <person name="Yang R."/>
            <person name="Briner A.E."/>
            <person name="Felis G.E."/>
            <person name="de Vos W.M."/>
            <person name="Barrangou R."/>
            <person name="Klaenhammer T.R."/>
            <person name="Caufield P.W."/>
            <person name="Cui Y."/>
            <person name="Zhang H."/>
            <person name="O'Toole P.W."/>
        </authorList>
    </citation>
    <scope>NUCLEOTIDE SEQUENCE [LARGE SCALE GENOMIC DNA]</scope>
    <source>
        <strain evidence="8 9">DSM 19904</strain>
    </source>
</reference>
<dbReference type="Gene3D" id="3.30.70.120">
    <property type="match status" value="1"/>
</dbReference>
<dbReference type="PANTHER" id="PTHR33545">
    <property type="entry name" value="UPF0750 MEMBRANE PROTEIN YITT-RELATED"/>
    <property type="match status" value="1"/>
</dbReference>
<sequence>MTFKKFSKGIYYMDDVSKLMRRHTYVTKISTSFIYAILVSIAVNFFWTPGHIYSSGITGFAQLLNTISTRAFPFTISTGLALFLLNLPLFVLSWRAIGHEFTIFTIITVFLSSFMIQLLKPIPLTHDPIICAIFGGAVNGFGTGLALRNGISTGGLDILGIVIRHRTGNSIGTINIAFNSLIIISAAIMYGWPYAFYSVLSLIVNARIMDMTYTRQQRMQVMIITNRPNTVIDSVQNHLRRGITIVHNAEGAYRHDAKTILFTVISRYEMGELEEALLESDPNAFASIADSVKILGRFYEPKP</sequence>
<protein>
    <recommendedName>
        <fullName evidence="7">DUF2179 domain-containing protein</fullName>
    </recommendedName>
</protein>
<comment type="caution">
    <text evidence="8">The sequence shown here is derived from an EMBL/GenBank/DDBJ whole genome shotgun (WGS) entry which is preliminary data.</text>
</comment>
<accession>A0A0R1L8L1</accession>
<evidence type="ECO:0000256" key="2">
    <source>
        <dbReference type="ARBA" id="ARBA00022475"/>
    </source>
</evidence>
<name>A0A0R1L8L1_9LACO</name>
<keyword evidence="9" id="KW-1185">Reference proteome</keyword>
<dbReference type="Pfam" id="PF10035">
    <property type="entry name" value="DUF2179"/>
    <property type="match status" value="1"/>
</dbReference>
<evidence type="ECO:0000256" key="6">
    <source>
        <dbReference type="SAM" id="Phobius"/>
    </source>
</evidence>
<dbReference type="InterPro" id="IPR015867">
    <property type="entry name" value="N-reg_PII/ATP_PRibTrfase_C"/>
</dbReference>
<organism evidence="8 9">
    <name type="scientific">Lentilactobacillus sunkii DSM 19904</name>
    <dbReference type="NCBI Taxonomy" id="1423808"/>
    <lineage>
        <taxon>Bacteria</taxon>
        <taxon>Bacillati</taxon>
        <taxon>Bacillota</taxon>
        <taxon>Bacilli</taxon>
        <taxon>Lactobacillales</taxon>
        <taxon>Lactobacillaceae</taxon>
        <taxon>Lentilactobacillus</taxon>
    </lineage>
</organism>
<feature type="transmembrane region" description="Helical" evidence="6">
    <location>
        <begin position="71"/>
        <end position="94"/>
    </location>
</feature>
<comment type="subcellular location">
    <subcellularLocation>
        <location evidence="1">Cell membrane</location>
        <topology evidence="1">Multi-pass membrane protein</topology>
    </subcellularLocation>
</comment>
<feature type="transmembrane region" description="Helical" evidence="6">
    <location>
        <begin position="168"/>
        <end position="188"/>
    </location>
</feature>
<dbReference type="InterPro" id="IPR051461">
    <property type="entry name" value="UPF0750_membrane"/>
</dbReference>
<feature type="transmembrane region" description="Helical" evidence="6">
    <location>
        <begin position="125"/>
        <end position="147"/>
    </location>
</feature>
<evidence type="ECO:0000259" key="7">
    <source>
        <dbReference type="Pfam" id="PF10035"/>
    </source>
</evidence>
<feature type="transmembrane region" description="Helical" evidence="6">
    <location>
        <begin position="25"/>
        <end position="47"/>
    </location>
</feature>
<dbReference type="PATRIC" id="fig|1423808.3.peg.744"/>
<dbReference type="EMBL" id="AZEA01000014">
    <property type="protein sequence ID" value="KRK87911.1"/>
    <property type="molecule type" value="Genomic_DNA"/>
</dbReference>
<gene>
    <name evidence="8" type="ORF">FD17_GL000739</name>
</gene>
<keyword evidence="2" id="KW-1003">Cell membrane</keyword>
<dbReference type="InterPro" id="IPR003740">
    <property type="entry name" value="YitT"/>
</dbReference>
<dbReference type="InterPro" id="IPR019264">
    <property type="entry name" value="DUF2179"/>
</dbReference>
<dbReference type="CDD" id="cd16380">
    <property type="entry name" value="YitT_C"/>
    <property type="match status" value="1"/>
</dbReference>
<evidence type="ECO:0000256" key="4">
    <source>
        <dbReference type="ARBA" id="ARBA00022989"/>
    </source>
</evidence>
<keyword evidence="5 6" id="KW-0472">Membrane</keyword>
<evidence type="ECO:0000313" key="8">
    <source>
        <dbReference type="EMBL" id="KRK87911.1"/>
    </source>
</evidence>
<feature type="domain" description="DUF2179" evidence="7">
    <location>
        <begin position="241"/>
        <end position="296"/>
    </location>
</feature>
<dbReference type="AlphaFoldDB" id="A0A0R1L8L1"/>
<evidence type="ECO:0000256" key="1">
    <source>
        <dbReference type="ARBA" id="ARBA00004651"/>
    </source>
</evidence>
<dbReference type="Proteomes" id="UP000051581">
    <property type="component" value="Unassembled WGS sequence"/>
</dbReference>
<proteinExistence type="predicted"/>